<evidence type="ECO:0000313" key="4">
    <source>
        <dbReference type="Proteomes" id="UP000011087"/>
    </source>
</evidence>
<dbReference type="GeneID" id="17302005"/>
<proteinExistence type="predicted"/>
<feature type="region of interest" description="Disordered" evidence="1">
    <location>
        <begin position="58"/>
        <end position="86"/>
    </location>
</feature>
<reference evidence="2 4" key="1">
    <citation type="journal article" date="2012" name="Nature">
        <title>Algal genomes reveal evolutionary mosaicism and the fate of nucleomorphs.</title>
        <authorList>
            <consortium name="DOE Joint Genome Institute"/>
            <person name="Curtis B.A."/>
            <person name="Tanifuji G."/>
            <person name="Burki F."/>
            <person name="Gruber A."/>
            <person name="Irimia M."/>
            <person name="Maruyama S."/>
            <person name="Arias M.C."/>
            <person name="Ball S.G."/>
            <person name="Gile G.H."/>
            <person name="Hirakawa Y."/>
            <person name="Hopkins J.F."/>
            <person name="Kuo A."/>
            <person name="Rensing S.A."/>
            <person name="Schmutz J."/>
            <person name="Symeonidi A."/>
            <person name="Elias M."/>
            <person name="Eveleigh R.J."/>
            <person name="Herman E.K."/>
            <person name="Klute M.J."/>
            <person name="Nakayama T."/>
            <person name="Obornik M."/>
            <person name="Reyes-Prieto A."/>
            <person name="Armbrust E.V."/>
            <person name="Aves S.J."/>
            <person name="Beiko R.G."/>
            <person name="Coutinho P."/>
            <person name="Dacks J.B."/>
            <person name="Durnford D.G."/>
            <person name="Fast N.M."/>
            <person name="Green B.R."/>
            <person name="Grisdale C.J."/>
            <person name="Hempel F."/>
            <person name="Henrissat B."/>
            <person name="Hoppner M.P."/>
            <person name="Ishida K."/>
            <person name="Kim E."/>
            <person name="Koreny L."/>
            <person name="Kroth P.G."/>
            <person name="Liu Y."/>
            <person name="Malik S.B."/>
            <person name="Maier U.G."/>
            <person name="McRose D."/>
            <person name="Mock T."/>
            <person name="Neilson J.A."/>
            <person name="Onodera N.T."/>
            <person name="Poole A.M."/>
            <person name="Pritham E.J."/>
            <person name="Richards T.A."/>
            <person name="Rocap G."/>
            <person name="Roy S.W."/>
            <person name="Sarai C."/>
            <person name="Schaack S."/>
            <person name="Shirato S."/>
            <person name="Slamovits C.H."/>
            <person name="Spencer D.F."/>
            <person name="Suzuki S."/>
            <person name="Worden A.Z."/>
            <person name="Zauner S."/>
            <person name="Barry K."/>
            <person name="Bell C."/>
            <person name="Bharti A.K."/>
            <person name="Crow J.A."/>
            <person name="Grimwood J."/>
            <person name="Kramer R."/>
            <person name="Lindquist E."/>
            <person name="Lucas S."/>
            <person name="Salamov A."/>
            <person name="McFadden G.I."/>
            <person name="Lane C.E."/>
            <person name="Keeling P.J."/>
            <person name="Gray M.W."/>
            <person name="Grigoriev I.V."/>
            <person name="Archibald J.M."/>
        </authorList>
    </citation>
    <scope>NUCLEOTIDE SEQUENCE</scope>
    <source>
        <strain evidence="2 4">CCMP2712</strain>
    </source>
</reference>
<keyword evidence="4" id="KW-1185">Reference proteome</keyword>
<reference evidence="4" key="2">
    <citation type="submission" date="2012-11" db="EMBL/GenBank/DDBJ databases">
        <authorList>
            <person name="Kuo A."/>
            <person name="Curtis B.A."/>
            <person name="Tanifuji G."/>
            <person name="Burki F."/>
            <person name="Gruber A."/>
            <person name="Irimia M."/>
            <person name="Maruyama S."/>
            <person name="Arias M.C."/>
            <person name="Ball S.G."/>
            <person name="Gile G.H."/>
            <person name="Hirakawa Y."/>
            <person name="Hopkins J.F."/>
            <person name="Rensing S.A."/>
            <person name="Schmutz J."/>
            <person name="Symeonidi A."/>
            <person name="Elias M."/>
            <person name="Eveleigh R.J."/>
            <person name="Herman E.K."/>
            <person name="Klute M.J."/>
            <person name="Nakayama T."/>
            <person name="Obornik M."/>
            <person name="Reyes-Prieto A."/>
            <person name="Armbrust E.V."/>
            <person name="Aves S.J."/>
            <person name="Beiko R.G."/>
            <person name="Coutinho P."/>
            <person name="Dacks J.B."/>
            <person name="Durnford D.G."/>
            <person name="Fast N.M."/>
            <person name="Green B.R."/>
            <person name="Grisdale C."/>
            <person name="Hempe F."/>
            <person name="Henrissat B."/>
            <person name="Hoppner M.P."/>
            <person name="Ishida K.-I."/>
            <person name="Kim E."/>
            <person name="Koreny L."/>
            <person name="Kroth P.G."/>
            <person name="Liu Y."/>
            <person name="Malik S.-B."/>
            <person name="Maier U.G."/>
            <person name="McRose D."/>
            <person name="Mock T."/>
            <person name="Neilson J.A."/>
            <person name="Onodera N.T."/>
            <person name="Poole A.M."/>
            <person name="Pritham E.J."/>
            <person name="Richards T.A."/>
            <person name="Rocap G."/>
            <person name="Roy S.W."/>
            <person name="Sarai C."/>
            <person name="Schaack S."/>
            <person name="Shirato S."/>
            <person name="Slamovits C.H."/>
            <person name="Spencer D.F."/>
            <person name="Suzuki S."/>
            <person name="Worden A.Z."/>
            <person name="Zauner S."/>
            <person name="Barry K."/>
            <person name="Bell C."/>
            <person name="Bharti A.K."/>
            <person name="Crow J.A."/>
            <person name="Grimwood J."/>
            <person name="Kramer R."/>
            <person name="Lindquist E."/>
            <person name="Lucas S."/>
            <person name="Salamov A."/>
            <person name="McFadden G.I."/>
            <person name="Lane C.E."/>
            <person name="Keeling P.J."/>
            <person name="Gray M.W."/>
            <person name="Grigoriev I.V."/>
            <person name="Archibald J.M."/>
        </authorList>
    </citation>
    <scope>NUCLEOTIDE SEQUENCE</scope>
    <source>
        <strain evidence="4">CCMP2712</strain>
    </source>
</reference>
<dbReference type="RefSeq" id="XP_005832277.1">
    <property type="nucleotide sequence ID" value="XM_005832220.1"/>
</dbReference>
<gene>
    <name evidence="2" type="ORF">GUITHDRAFT_152786</name>
</gene>
<dbReference type="AlphaFoldDB" id="L1JAI1"/>
<sequence length="140" mass="15757">MEKTRVDSVPARCPSSPTNQRAMKKLKVADLYFFIELRKTIGEESSKKWLTDQMRPDVTKVTHTPSRTTSSSSTATQEYSSVRGSSDCRSVTLTLPEPSAAYTTKDMLIAGLVQRVFNLGKYVQAILSRFVLRFSKICRL</sequence>
<protein>
    <submittedName>
        <fullName evidence="2 3">Uncharacterized protein</fullName>
    </submittedName>
</protein>
<feature type="non-terminal residue" evidence="2">
    <location>
        <position position="140"/>
    </location>
</feature>
<reference evidence="3" key="3">
    <citation type="submission" date="2016-03" db="UniProtKB">
        <authorList>
            <consortium name="EnsemblProtists"/>
        </authorList>
    </citation>
    <scope>IDENTIFICATION</scope>
</reference>
<organism evidence="2">
    <name type="scientific">Guillardia theta (strain CCMP2712)</name>
    <name type="common">Cryptophyte</name>
    <dbReference type="NCBI Taxonomy" id="905079"/>
    <lineage>
        <taxon>Eukaryota</taxon>
        <taxon>Cryptophyceae</taxon>
        <taxon>Pyrenomonadales</taxon>
        <taxon>Geminigeraceae</taxon>
        <taxon>Guillardia</taxon>
    </lineage>
</organism>
<dbReference type="EnsemblProtists" id="EKX45297">
    <property type="protein sequence ID" value="EKX45297"/>
    <property type="gene ID" value="GUITHDRAFT_152786"/>
</dbReference>
<evidence type="ECO:0000313" key="2">
    <source>
        <dbReference type="EMBL" id="EKX45297.1"/>
    </source>
</evidence>
<dbReference type="PaxDb" id="55529-EKX45297"/>
<dbReference type="Proteomes" id="UP000011087">
    <property type="component" value="Unassembled WGS sequence"/>
</dbReference>
<dbReference type="EMBL" id="JH993000">
    <property type="protein sequence ID" value="EKX45297.1"/>
    <property type="molecule type" value="Genomic_DNA"/>
</dbReference>
<dbReference type="KEGG" id="gtt:GUITHDRAFT_152786"/>
<evidence type="ECO:0000256" key="1">
    <source>
        <dbReference type="SAM" id="MobiDB-lite"/>
    </source>
</evidence>
<dbReference type="HOGENOM" id="CLU_1840413_0_0_1"/>
<accession>L1JAI1</accession>
<name>L1JAI1_GUITC</name>
<evidence type="ECO:0000313" key="3">
    <source>
        <dbReference type="EnsemblProtists" id="EKX45297"/>
    </source>
</evidence>
<feature type="compositionally biased region" description="Low complexity" evidence="1">
    <location>
        <begin position="62"/>
        <end position="81"/>
    </location>
</feature>